<evidence type="ECO:0000256" key="4">
    <source>
        <dbReference type="ARBA" id="ARBA00022741"/>
    </source>
</evidence>
<dbReference type="RefSeq" id="WP_055216027.1">
    <property type="nucleotide sequence ID" value="NZ_CZBU01000004.1"/>
</dbReference>
<evidence type="ECO:0000313" key="14">
    <source>
        <dbReference type="Proteomes" id="UP000481964"/>
    </source>
</evidence>
<evidence type="ECO:0000313" key="13">
    <source>
        <dbReference type="Proteomes" id="UP000285201"/>
    </source>
</evidence>
<dbReference type="Proteomes" id="UP000095621">
    <property type="component" value="Unassembled WGS sequence"/>
</dbReference>
<dbReference type="GO" id="GO:0035999">
    <property type="term" value="P:tetrahydrofolate interconversion"/>
    <property type="evidence" value="ECO:0007669"/>
    <property type="project" value="UniProtKB-UniRule"/>
</dbReference>
<sequence>MKTDIEIAQEAVMEPIKNVAARCGISEDDLELYGKYKAKISDEYINSVKDNEDGKLILVTAINPTPAGEGKTTITVGLGEAFGKLGKKAVIALREPSLGPCFGIKGGAAGGGYAQVVPMEELNLHFTGDFHAITSANNLCAALLDNHIQQGNELGIDPRCVTWKRCMDMNDRVLRNIVVGLGSKVDGTVREDHFVITVASEIMAVLCLATDMKDLKERLGKMVVAYNYQGQPVTASDIKAVGSMAALLKDALKPNLIQTLEHTPALVHGGPFANIAHGCNSVRATKTALKMADYVITEAGFGADLGAEKFFDIKCRKSDLKPDAVVLVATVRALKYNGGVPKTELSAENLDALKKGIVNLEKHIENLQKYGVPVVVTLNAFVSDTQAELDYIQKFCEDKGCEFALAKVWEKGGEGGIELAEKVLKTLETKKSNFHCLYETDQPVKAKIETIAKEIYGAGSVNYSAAANKQIAQLEQLGFGNLPICMAKTQYSLSDDPTLLGRPEGFEMNVREAYVSAGAGFIVVLTGSVMTMPGLSKSPAAYNIDVNDDGVITGLF</sequence>
<dbReference type="GO" id="GO:0004329">
    <property type="term" value="F:formate-tetrahydrofolate ligase activity"/>
    <property type="evidence" value="ECO:0007669"/>
    <property type="project" value="UniProtKB-UniRule"/>
</dbReference>
<reference evidence="11 13" key="2">
    <citation type="submission" date="2018-08" db="EMBL/GenBank/DDBJ databases">
        <title>A genome reference for cultivated species of the human gut microbiota.</title>
        <authorList>
            <person name="Zou Y."/>
            <person name="Xue W."/>
            <person name="Luo G."/>
        </authorList>
    </citation>
    <scope>NUCLEOTIDE SEQUENCE [LARGE SCALE GENOMIC DNA]</scope>
    <source>
        <strain evidence="11 13">AF36-7BH</strain>
    </source>
</reference>
<dbReference type="Gene3D" id="3.10.410.10">
    <property type="entry name" value="Formyltetrahydrofolate synthetase, domain 3"/>
    <property type="match status" value="1"/>
</dbReference>
<reference evidence="9 12" key="1">
    <citation type="submission" date="2015-09" db="EMBL/GenBank/DDBJ databases">
        <authorList>
            <consortium name="Pathogen Informatics"/>
        </authorList>
    </citation>
    <scope>NUCLEOTIDE SEQUENCE [LARGE SCALE GENOMIC DNA]</scope>
    <source>
        <strain evidence="9 12">2789STDY5834875</strain>
    </source>
</reference>
<evidence type="ECO:0000256" key="3">
    <source>
        <dbReference type="ARBA" id="ARBA00022598"/>
    </source>
</evidence>
<evidence type="ECO:0000256" key="5">
    <source>
        <dbReference type="ARBA" id="ARBA00022840"/>
    </source>
</evidence>
<feature type="binding site" evidence="8">
    <location>
        <begin position="65"/>
        <end position="72"/>
    </location>
    <ligand>
        <name>ATP</name>
        <dbReference type="ChEBI" id="CHEBI:30616"/>
    </ligand>
</feature>
<proteinExistence type="inferred from homology"/>
<dbReference type="AlphaFoldDB" id="A0A174YXQ2"/>
<dbReference type="SUPFAM" id="SSF52540">
    <property type="entry name" value="P-loop containing nucleoside triphosphate hydrolases"/>
    <property type="match status" value="1"/>
</dbReference>
<gene>
    <name evidence="8 9" type="primary">fhs</name>
    <name evidence="11" type="ORF">DW007_15745</name>
    <name evidence="9" type="ORF">ERS852490_02148</name>
    <name evidence="10" type="ORF">GKE48_11785</name>
</gene>
<dbReference type="HAMAP" id="MF_01543">
    <property type="entry name" value="FTHFS"/>
    <property type="match status" value="1"/>
</dbReference>
<keyword evidence="2 8" id="KW-0554">One-carbon metabolism</keyword>
<evidence type="ECO:0000313" key="12">
    <source>
        <dbReference type="Proteomes" id="UP000095621"/>
    </source>
</evidence>
<dbReference type="EMBL" id="CZBU01000004">
    <property type="protein sequence ID" value="CUQ78502.1"/>
    <property type="molecule type" value="Genomic_DNA"/>
</dbReference>
<dbReference type="Proteomes" id="UP000285201">
    <property type="component" value="Unassembled WGS sequence"/>
</dbReference>
<evidence type="ECO:0000313" key="10">
    <source>
        <dbReference type="EMBL" id="MSC58114.1"/>
    </source>
</evidence>
<dbReference type="Gene3D" id="3.30.1510.10">
    <property type="entry name" value="Domain 2, N(10)-formyltetrahydrofolate synthetase"/>
    <property type="match status" value="1"/>
</dbReference>
<evidence type="ECO:0000256" key="1">
    <source>
        <dbReference type="ARBA" id="ARBA00004777"/>
    </source>
</evidence>
<keyword evidence="5 8" id="KW-0067">ATP-binding</keyword>
<dbReference type="PROSITE" id="PS00721">
    <property type="entry name" value="FTHFS_1"/>
    <property type="match status" value="1"/>
</dbReference>
<evidence type="ECO:0000256" key="8">
    <source>
        <dbReference type="HAMAP-Rule" id="MF_01543"/>
    </source>
</evidence>
<keyword evidence="3 8" id="KW-0436">Ligase</keyword>
<evidence type="ECO:0000313" key="11">
    <source>
        <dbReference type="EMBL" id="RHL64493.1"/>
    </source>
</evidence>
<protein>
    <recommendedName>
        <fullName evidence="8">Formate--tetrahydrofolate ligase</fullName>
        <ecNumber evidence="8">6.3.4.3</ecNumber>
    </recommendedName>
    <alternativeName>
        <fullName evidence="8">Formyltetrahydrofolate synthetase</fullName>
        <shortName evidence="8">FHS</shortName>
        <shortName evidence="8">FTHFS</shortName>
    </alternativeName>
</protein>
<dbReference type="FunFam" id="3.10.410.10:FF:000001">
    <property type="entry name" value="Putative formate--tetrahydrofolate ligase"/>
    <property type="match status" value="1"/>
</dbReference>
<dbReference type="EMBL" id="WKRD01000009">
    <property type="protein sequence ID" value="MSC58114.1"/>
    <property type="molecule type" value="Genomic_DNA"/>
</dbReference>
<evidence type="ECO:0000256" key="2">
    <source>
        <dbReference type="ARBA" id="ARBA00022563"/>
    </source>
</evidence>
<organism evidence="9 12">
    <name type="scientific">Lachnospira eligens</name>
    <dbReference type="NCBI Taxonomy" id="39485"/>
    <lineage>
        <taxon>Bacteria</taxon>
        <taxon>Bacillati</taxon>
        <taxon>Bacillota</taxon>
        <taxon>Clostridia</taxon>
        <taxon>Lachnospirales</taxon>
        <taxon>Lachnospiraceae</taxon>
        <taxon>Lachnospira</taxon>
    </lineage>
</organism>
<dbReference type="InterPro" id="IPR000559">
    <property type="entry name" value="Formate_THF_ligase"/>
</dbReference>
<reference evidence="10 14" key="3">
    <citation type="journal article" date="2019" name="Nat. Med.">
        <title>A library of human gut bacterial isolates paired with longitudinal multiomics data enables mechanistic microbiome research.</title>
        <authorList>
            <person name="Poyet M."/>
            <person name="Groussin M."/>
            <person name="Gibbons S.M."/>
            <person name="Avila-Pacheco J."/>
            <person name="Jiang X."/>
            <person name="Kearney S.M."/>
            <person name="Perrotta A.R."/>
            <person name="Berdy B."/>
            <person name="Zhao S."/>
            <person name="Lieberman T.D."/>
            <person name="Swanson P.K."/>
            <person name="Smith M."/>
            <person name="Roesemann S."/>
            <person name="Alexander J.E."/>
            <person name="Rich S.A."/>
            <person name="Livny J."/>
            <person name="Vlamakis H."/>
            <person name="Clish C."/>
            <person name="Bullock K."/>
            <person name="Deik A."/>
            <person name="Scott J."/>
            <person name="Pierce K.A."/>
            <person name="Xavier R.J."/>
            <person name="Alm E.J."/>
        </authorList>
    </citation>
    <scope>NUCLEOTIDE SEQUENCE [LARGE SCALE GENOMIC DNA]</scope>
    <source>
        <strain evidence="10 14">BIOML-A1</strain>
    </source>
</reference>
<dbReference type="CDD" id="cd00477">
    <property type="entry name" value="FTHFS"/>
    <property type="match status" value="1"/>
</dbReference>
<dbReference type="OrthoDB" id="9761733at2"/>
<dbReference type="EC" id="6.3.4.3" evidence="8"/>
<dbReference type="FunFam" id="3.30.1510.10:FF:000001">
    <property type="entry name" value="Formate--tetrahydrofolate ligase"/>
    <property type="match status" value="1"/>
</dbReference>
<dbReference type="Pfam" id="PF01268">
    <property type="entry name" value="FTHFS"/>
    <property type="match status" value="1"/>
</dbReference>
<dbReference type="InterPro" id="IPR027417">
    <property type="entry name" value="P-loop_NTPase"/>
</dbReference>
<comment type="catalytic activity">
    <reaction evidence="6 8">
        <text>(6S)-5,6,7,8-tetrahydrofolate + formate + ATP = (6R)-10-formyltetrahydrofolate + ADP + phosphate</text>
        <dbReference type="Rhea" id="RHEA:20221"/>
        <dbReference type="ChEBI" id="CHEBI:15740"/>
        <dbReference type="ChEBI" id="CHEBI:30616"/>
        <dbReference type="ChEBI" id="CHEBI:43474"/>
        <dbReference type="ChEBI" id="CHEBI:57453"/>
        <dbReference type="ChEBI" id="CHEBI:195366"/>
        <dbReference type="ChEBI" id="CHEBI:456216"/>
        <dbReference type="EC" id="6.3.4.3"/>
    </reaction>
</comment>
<evidence type="ECO:0000313" key="9">
    <source>
        <dbReference type="EMBL" id="CUQ78502.1"/>
    </source>
</evidence>
<evidence type="ECO:0000256" key="6">
    <source>
        <dbReference type="ARBA" id="ARBA00049033"/>
    </source>
</evidence>
<dbReference type="Proteomes" id="UP000481964">
    <property type="component" value="Unassembled WGS sequence"/>
</dbReference>
<name>A0A174YXQ2_9FIRM</name>
<comment type="similarity">
    <text evidence="7 8">Belongs to the formate--tetrahydrofolate ligase family.</text>
</comment>
<accession>A0A174YXQ2</accession>
<dbReference type="PROSITE" id="PS00722">
    <property type="entry name" value="FTHFS_2"/>
    <property type="match status" value="1"/>
</dbReference>
<dbReference type="NCBIfam" id="NF010030">
    <property type="entry name" value="PRK13505.1"/>
    <property type="match status" value="1"/>
</dbReference>
<evidence type="ECO:0000256" key="7">
    <source>
        <dbReference type="ARBA" id="ARBA00061363"/>
    </source>
</evidence>
<comment type="pathway">
    <text evidence="1 8">One-carbon metabolism; tetrahydrofolate interconversion.</text>
</comment>
<keyword evidence="4 8" id="KW-0547">Nucleotide-binding</keyword>
<dbReference type="Gene3D" id="3.40.50.300">
    <property type="entry name" value="P-loop containing nucleotide triphosphate hydrolases"/>
    <property type="match status" value="1"/>
</dbReference>
<dbReference type="UniPathway" id="UPA00193"/>
<dbReference type="InterPro" id="IPR020628">
    <property type="entry name" value="Formate_THF_ligase_CS"/>
</dbReference>
<dbReference type="GO" id="GO:0005524">
    <property type="term" value="F:ATP binding"/>
    <property type="evidence" value="ECO:0007669"/>
    <property type="project" value="UniProtKB-UniRule"/>
</dbReference>
<dbReference type="EMBL" id="QROY01000025">
    <property type="protein sequence ID" value="RHL64493.1"/>
    <property type="molecule type" value="Genomic_DNA"/>
</dbReference>